<dbReference type="Gene3D" id="1.10.1370.10">
    <property type="entry name" value="Neurolysin, domain 3"/>
    <property type="match status" value="1"/>
</dbReference>
<evidence type="ECO:0000256" key="5">
    <source>
        <dbReference type="ARBA" id="ARBA00022723"/>
    </source>
</evidence>
<keyword evidence="4 10" id="KW-0645">Protease</keyword>
<dbReference type="PRINTS" id="PR00625">
    <property type="entry name" value="JDOMAIN"/>
</dbReference>
<evidence type="ECO:0000259" key="12">
    <source>
        <dbReference type="PROSITE" id="PS50076"/>
    </source>
</evidence>
<keyword evidence="5 10" id="KW-0479">Metal-binding</keyword>
<evidence type="ECO:0000256" key="1">
    <source>
        <dbReference type="ARBA" id="ARBA00004496"/>
    </source>
</evidence>
<evidence type="ECO:0000256" key="8">
    <source>
        <dbReference type="ARBA" id="ARBA00023049"/>
    </source>
</evidence>
<gene>
    <name evidence="13" type="ORF">RDB_LOCUS133241</name>
</gene>
<evidence type="ECO:0000256" key="9">
    <source>
        <dbReference type="ARBA" id="ARBA00025208"/>
    </source>
</evidence>
<keyword evidence="3" id="KW-0963">Cytoplasm</keyword>
<dbReference type="PROSITE" id="PS00636">
    <property type="entry name" value="DNAJ_1"/>
    <property type="match status" value="1"/>
</dbReference>
<comment type="function">
    <text evidence="9">Cleaves proteins, imported into the mitochondrion, to their mature size. While most mitochondrial precursor proteins are processed to the mature form in one step by mitochondrial processing peptidase (MPP), the sequential cleavage by MIP of an octapeptide after initial processing by MPP is a required step for a subgroup of nuclear-encoded precursor proteins destined for the matrix or the inner membrane.</text>
</comment>
<dbReference type="Gene3D" id="1.20.1050.40">
    <property type="entry name" value="Endopeptidase. Chain P, domain 1"/>
    <property type="match status" value="1"/>
</dbReference>
<feature type="region of interest" description="Disordered" evidence="11">
    <location>
        <begin position="678"/>
        <end position="702"/>
    </location>
</feature>
<dbReference type="AlphaFoldDB" id="A0A8H3D0F3"/>
<dbReference type="FunFam" id="1.20.1050.40:FF:000001">
    <property type="entry name" value="Thimet oligopeptidase 1"/>
    <property type="match status" value="1"/>
</dbReference>
<feature type="compositionally biased region" description="Low complexity" evidence="11">
    <location>
        <begin position="678"/>
        <end position="687"/>
    </location>
</feature>
<dbReference type="SUPFAM" id="SSF55486">
    <property type="entry name" value="Metalloproteases ('zincins'), catalytic domain"/>
    <property type="match status" value="1"/>
</dbReference>
<organism evidence="13 14">
    <name type="scientific">Rhizoctonia solani</name>
    <dbReference type="NCBI Taxonomy" id="456999"/>
    <lineage>
        <taxon>Eukaryota</taxon>
        <taxon>Fungi</taxon>
        <taxon>Dikarya</taxon>
        <taxon>Basidiomycota</taxon>
        <taxon>Agaricomycotina</taxon>
        <taxon>Agaricomycetes</taxon>
        <taxon>Cantharellales</taxon>
        <taxon>Ceratobasidiaceae</taxon>
        <taxon>Rhizoctonia</taxon>
    </lineage>
</organism>
<keyword evidence="7 10" id="KW-0862">Zinc</keyword>
<dbReference type="GO" id="GO:0006518">
    <property type="term" value="P:peptide metabolic process"/>
    <property type="evidence" value="ECO:0007669"/>
    <property type="project" value="TreeGrafter"/>
</dbReference>
<evidence type="ECO:0000256" key="11">
    <source>
        <dbReference type="SAM" id="MobiDB-lite"/>
    </source>
</evidence>
<dbReference type="PANTHER" id="PTHR11804:SF84">
    <property type="entry name" value="SACCHAROLYSIN"/>
    <property type="match status" value="1"/>
</dbReference>
<dbReference type="GO" id="GO:0005758">
    <property type="term" value="C:mitochondrial intermembrane space"/>
    <property type="evidence" value="ECO:0007669"/>
    <property type="project" value="TreeGrafter"/>
</dbReference>
<keyword evidence="8 10" id="KW-0482">Metalloprotease</keyword>
<comment type="subcellular location">
    <subcellularLocation>
        <location evidence="1">Cytoplasm</location>
    </subcellularLocation>
</comment>
<evidence type="ECO:0000313" key="13">
    <source>
        <dbReference type="EMBL" id="CAE6508263.1"/>
    </source>
</evidence>
<feature type="domain" description="J" evidence="12">
    <location>
        <begin position="709"/>
        <end position="774"/>
    </location>
</feature>
<comment type="cofactor">
    <cofactor evidence="10">
        <name>Zn(2+)</name>
        <dbReference type="ChEBI" id="CHEBI:29105"/>
    </cofactor>
    <text evidence="10">Binds 1 zinc ion.</text>
</comment>
<dbReference type="SUPFAM" id="SSF46565">
    <property type="entry name" value="Chaperone J-domain"/>
    <property type="match status" value="1"/>
</dbReference>
<evidence type="ECO:0000256" key="6">
    <source>
        <dbReference type="ARBA" id="ARBA00022801"/>
    </source>
</evidence>
<dbReference type="GO" id="GO:0004222">
    <property type="term" value="F:metalloendopeptidase activity"/>
    <property type="evidence" value="ECO:0007669"/>
    <property type="project" value="InterPro"/>
</dbReference>
<dbReference type="GO" id="GO:0006508">
    <property type="term" value="P:proteolysis"/>
    <property type="evidence" value="ECO:0007669"/>
    <property type="project" value="UniProtKB-KW"/>
</dbReference>
<evidence type="ECO:0000256" key="7">
    <source>
        <dbReference type="ARBA" id="ARBA00022833"/>
    </source>
</evidence>
<dbReference type="InterPro" id="IPR001567">
    <property type="entry name" value="Pept_M3A_M3B_dom"/>
</dbReference>
<dbReference type="Gene3D" id="1.10.287.110">
    <property type="entry name" value="DnaJ domain"/>
    <property type="match status" value="1"/>
</dbReference>
<dbReference type="Pfam" id="PF00226">
    <property type="entry name" value="DnaJ"/>
    <property type="match status" value="1"/>
</dbReference>
<dbReference type="Gene3D" id="3.40.390.10">
    <property type="entry name" value="Collagenase (Catalytic Domain)"/>
    <property type="match status" value="1"/>
</dbReference>
<dbReference type="Pfam" id="PF01432">
    <property type="entry name" value="Peptidase_M3"/>
    <property type="match status" value="1"/>
</dbReference>
<dbReference type="EMBL" id="CAJMWY010003828">
    <property type="protein sequence ID" value="CAE6508263.1"/>
    <property type="molecule type" value="Genomic_DNA"/>
</dbReference>
<evidence type="ECO:0000256" key="2">
    <source>
        <dbReference type="ARBA" id="ARBA00006040"/>
    </source>
</evidence>
<dbReference type="FunFam" id="3.40.390.10:FF:000006">
    <property type="entry name" value="Thimet oligopeptidase 1"/>
    <property type="match status" value="1"/>
</dbReference>
<comment type="similarity">
    <text evidence="2 10">Belongs to the peptidase M3 family.</text>
</comment>
<dbReference type="CDD" id="cd06257">
    <property type="entry name" value="DnaJ"/>
    <property type="match status" value="1"/>
</dbReference>
<evidence type="ECO:0000256" key="3">
    <source>
        <dbReference type="ARBA" id="ARBA00022490"/>
    </source>
</evidence>
<dbReference type="InterPro" id="IPR024080">
    <property type="entry name" value="Neurolysin/TOP_N"/>
</dbReference>
<dbReference type="Pfam" id="PF14308">
    <property type="entry name" value="DnaJ-X"/>
    <property type="match status" value="1"/>
</dbReference>
<keyword evidence="6 10" id="KW-0378">Hydrolase</keyword>
<proteinExistence type="inferred from homology"/>
<feature type="region of interest" description="Disordered" evidence="11">
    <location>
        <begin position="817"/>
        <end position="836"/>
    </location>
</feature>
<sequence>MISRSLIAALKQRRFGRQTALTLTVVGGGPYLAPRSTRLAYTLIKQRAMGIDIQPPQPPIRWDHTPDTVLSDTKEAIARSRSLQDAVAALPEVDCNFTSVFVTLALDEAHLSIATSPLCFYQNVSTDAKLRDASTEAKKLLHDFGIESSMRVDVYNALLNAQKKGEKLNDEEQRLVDKMILDGKRAGLALPEDKREELKKLKKELSVICTDFGRNFNEEKGTIAFTREELKGVPEDVINGYTAVEGTDKLAVTFKTPDIFPLFKYAQNPKTRELAYIAFENRLEINIPLLSRAIELRRQCAALLGYKNWADHVEEVKMIKTSQAVVDFLTDLEEKLRPVGTKDRDTLLKLKEKEHAKLGLPYDGEFYLWDYRYYDRLFIEESLSLDDALVKEYFPVDVIVPAILEIYQGLMGVEFQEVKGNLWHSEVQQFTVWNANPKSKDDFLGWAYLDLFPRESKYSHAAVWPLLPGFDDEDGRHYPTAAMVANLAKPTPGRPALMRHDDVVTFFHEMGHVFHGLLSKTRFSRFHGTRVARDFVEAPSQMLENWCWEPEVLKKMSKHYEKQEPLSDDLIKKLIDSRYVNVGMFYLRQIFLGKFDIQVHTQDSQGTEAEQDYSALWDKIREETSLVKTGSNPTHGQASFGHLTGGYDAGYYSYAYSLVFAADMYKTVFKGAPLDPARAASSSKRASGTSTPQPRKRKIGTQERPLETAYYEILGVEVTATTDEIKKAYRRLAIKHHPDKNRDDPSAEETFKQISIAYQVLSDPELRKKYNEFGPKEGTPDSGFVDPEEIFSAIFGGERFVPIIGHISLGKDMKDALQNEESDNEESATGHPQQDADVAHSWRQICEIEAGELKGESYGVELLNAVGFVYVAKAKHYLATNQTFMGVGGWLHNIQGKYHVFSETVSTVRSALELKQVFDQIAEAEKAGVSPEEKKKLEEQAAEKGLRALFKGAKLEIESVLRETCDRVLSDPTLQSSKLHLRAEALQILGEAYLGVKKDSDAPEDDYVRVETNASRQRAANAGYA</sequence>
<dbReference type="PANTHER" id="PTHR11804">
    <property type="entry name" value="PROTEASE M3 THIMET OLIGOPEPTIDASE-RELATED"/>
    <property type="match status" value="1"/>
</dbReference>
<accession>A0A8H3D0F3</accession>
<dbReference type="InterPro" id="IPR024077">
    <property type="entry name" value="Neurolysin/TOP_dom2"/>
</dbReference>
<dbReference type="SMART" id="SM00271">
    <property type="entry name" value="DnaJ"/>
    <property type="match status" value="1"/>
</dbReference>
<evidence type="ECO:0000256" key="10">
    <source>
        <dbReference type="RuleBase" id="RU003435"/>
    </source>
</evidence>
<protein>
    <recommendedName>
        <fullName evidence="12">J domain-containing protein</fullName>
    </recommendedName>
</protein>
<name>A0A8H3D0F3_9AGAM</name>
<dbReference type="Proteomes" id="UP000663861">
    <property type="component" value="Unassembled WGS sequence"/>
</dbReference>
<evidence type="ECO:0000313" key="14">
    <source>
        <dbReference type="Proteomes" id="UP000663861"/>
    </source>
</evidence>
<reference evidence="13" key="1">
    <citation type="submission" date="2021-01" db="EMBL/GenBank/DDBJ databases">
        <authorList>
            <person name="Kaushik A."/>
        </authorList>
    </citation>
    <scope>NUCLEOTIDE SEQUENCE</scope>
    <source>
        <strain evidence="13">AG4-RS23</strain>
    </source>
</reference>
<dbReference type="GO" id="GO:0046872">
    <property type="term" value="F:metal ion binding"/>
    <property type="evidence" value="ECO:0007669"/>
    <property type="project" value="UniProtKB-UniRule"/>
</dbReference>
<dbReference type="PROSITE" id="PS50076">
    <property type="entry name" value="DNAJ_2"/>
    <property type="match status" value="1"/>
</dbReference>
<dbReference type="InterPro" id="IPR026894">
    <property type="entry name" value="DnaJ_X"/>
</dbReference>
<dbReference type="InterPro" id="IPR018253">
    <property type="entry name" value="DnaJ_domain_CS"/>
</dbReference>
<dbReference type="CDD" id="cd06455">
    <property type="entry name" value="M3A_TOP"/>
    <property type="match status" value="1"/>
</dbReference>
<dbReference type="InterPro" id="IPR045090">
    <property type="entry name" value="Pept_M3A_M3B"/>
</dbReference>
<evidence type="ECO:0000256" key="4">
    <source>
        <dbReference type="ARBA" id="ARBA00022670"/>
    </source>
</evidence>
<dbReference type="InterPro" id="IPR036869">
    <property type="entry name" value="J_dom_sf"/>
</dbReference>
<dbReference type="InterPro" id="IPR001623">
    <property type="entry name" value="DnaJ_domain"/>
</dbReference>
<dbReference type="InterPro" id="IPR024079">
    <property type="entry name" value="MetalloPept_cat_dom_sf"/>
</dbReference>
<comment type="caution">
    <text evidence="13">The sequence shown here is derived from an EMBL/GenBank/DDBJ whole genome shotgun (WGS) entry which is preliminary data.</text>
</comment>